<dbReference type="OrthoDB" id="76305at2759"/>
<comment type="caution">
    <text evidence="2">The sequence shown here is derived from an EMBL/GenBank/DDBJ whole genome shotgun (WGS) entry which is preliminary data.</text>
</comment>
<keyword evidence="3" id="KW-1185">Reference proteome</keyword>
<evidence type="ECO:0000256" key="1">
    <source>
        <dbReference type="SAM" id="SignalP"/>
    </source>
</evidence>
<accession>A0A9P6PTM4</accession>
<gene>
    <name evidence="2" type="ORF">DFQ27_008522</name>
</gene>
<dbReference type="EMBL" id="JAAAJB010000719">
    <property type="protein sequence ID" value="KAG0251789.1"/>
    <property type="molecule type" value="Genomic_DNA"/>
</dbReference>
<dbReference type="Proteomes" id="UP000807716">
    <property type="component" value="Unassembled WGS sequence"/>
</dbReference>
<keyword evidence="1" id="KW-0732">Signal</keyword>
<evidence type="ECO:0000313" key="2">
    <source>
        <dbReference type="EMBL" id="KAG0251789.1"/>
    </source>
</evidence>
<evidence type="ECO:0000313" key="3">
    <source>
        <dbReference type="Proteomes" id="UP000807716"/>
    </source>
</evidence>
<name>A0A9P6PTM4_9FUNG</name>
<sequence length="69" mass="7825">MSTKAKATLALTTVFTIATAMRAGVFRDEERIAKKKQQDDNVLELAVQQELQRKMLEEQSLRPSEESSQ</sequence>
<reference evidence="2" key="1">
    <citation type="journal article" date="2020" name="Fungal Divers.">
        <title>Resolving the Mortierellaceae phylogeny through synthesis of multi-gene phylogenetics and phylogenomics.</title>
        <authorList>
            <person name="Vandepol N."/>
            <person name="Liber J."/>
            <person name="Desiro A."/>
            <person name="Na H."/>
            <person name="Kennedy M."/>
            <person name="Barry K."/>
            <person name="Grigoriev I.V."/>
            <person name="Miller A.N."/>
            <person name="O'Donnell K."/>
            <person name="Stajich J.E."/>
            <person name="Bonito G."/>
        </authorList>
    </citation>
    <scope>NUCLEOTIDE SEQUENCE</scope>
    <source>
        <strain evidence="2">BC1065</strain>
    </source>
</reference>
<feature type="chain" id="PRO_5040286652" evidence="1">
    <location>
        <begin position="24"/>
        <end position="69"/>
    </location>
</feature>
<proteinExistence type="predicted"/>
<organism evidence="2 3">
    <name type="scientific">Actinomortierella ambigua</name>
    <dbReference type="NCBI Taxonomy" id="1343610"/>
    <lineage>
        <taxon>Eukaryota</taxon>
        <taxon>Fungi</taxon>
        <taxon>Fungi incertae sedis</taxon>
        <taxon>Mucoromycota</taxon>
        <taxon>Mortierellomycotina</taxon>
        <taxon>Mortierellomycetes</taxon>
        <taxon>Mortierellales</taxon>
        <taxon>Mortierellaceae</taxon>
        <taxon>Actinomortierella</taxon>
    </lineage>
</organism>
<protein>
    <submittedName>
        <fullName evidence="2">Uncharacterized protein</fullName>
    </submittedName>
</protein>
<dbReference type="AlphaFoldDB" id="A0A9P6PTM4"/>
<feature type="signal peptide" evidence="1">
    <location>
        <begin position="1"/>
        <end position="23"/>
    </location>
</feature>